<comment type="caution">
    <text evidence="1">The sequence shown here is derived from an EMBL/GenBank/DDBJ whole genome shotgun (WGS) entry which is preliminary data.</text>
</comment>
<organism evidence="1 2">
    <name type="scientific">Mycteria americana</name>
    <name type="common">Wood stork</name>
    <dbReference type="NCBI Taxonomy" id="33587"/>
    <lineage>
        <taxon>Eukaryota</taxon>
        <taxon>Metazoa</taxon>
        <taxon>Chordata</taxon>
        <taxon>Craniata</taxon>
        <taxon>Vertebrata</taxon>
        <taxon>Euteleostomi</taxon>
        <taxon>Archelosauria</taxon>
        <taxon>Archosauria</taxon>
        <taxon>Dinosauria</taxon>
        <taxon>Saurischia</taxon>
        <taxon>Theropoda</taxon>
        <taxon>Coelurosauria</taxon>
        <taxon>Aves</taxon>
        <taxon>Neognathae</taxon>
        <taxon>Neoaves</taxon>
        <taxon>Aequornithes</taxon>
        <taxon>Ciconiiformes</taxon>
        <taxon>Ciconiidae</taxon>
        <taxon>Mycteria</taxon>
    </lineage>
</organism>
<reference evidence="1 2" key="1">
    <citation type="journal article" date="2023" name="J. Hered.">
        <title>Chromosome-level genome of the wood stork (Mycteria americana) provides insight into avian chromosome evolution.</title>
        <authorList>
            <person name="Flamio R. Jr."/>
            <person name="Ramstad K.M."/>
        </authorList>
    </citation>
    <scope>NUCLEOTIDE SEQUENCE [LARGE SCALE GENOMIC DNA]</scope>
    <source>
        <strain evidence="1">JAX WOST 10</strain>
    </source>
</reference>
<evidence type="ECO:0000313" key="1">
    <source>
        <dbReference type="EMBL" id="KAK4810711.1"/>
    </source>
</evidence>
<name>A0AAN7NG63_MYCAM</name>
<protein>
    <submittedName>
        <fullName evidence="1">Uncharacterized protein</fullName>
    </submittedName>
</protein>
<dbReference type="Proteomes" id="UP001333110">
    <property type="component" value="Unassembled WGS sequence"/>
</dbReference>
<evidence type="ECO:0000313" key="2">
    <source>
        <dbReference type="Proteomes" id="UP001333110"/>
    </source>
</evidence>
<keyword evidence="2" id="KW-1185">Reference proteome</keyword>
<dbReference type="AlphaFoldDB" id="A0AAN7NG63"/>
<dbReference type="EMBL" id="JAUNZN010000018">
    <property type="protein sequence ID" value="KAK4810711.1"/>
    <property type="molecule type" value="Genomic_DNA"/>
</dbReference>
<accession>A0AAN7NG63</accession>
<proteinExistence type="predicted"/>
<gene>
    <name evidence="1" type="ORF">QYF61_007685</name>
</gene>
<sequence length="263" mass="29448">MDLHGLQGDNLHHHGLHHRLQGNLCSGTWITSSPSFFTDLGHLVQPPCHRQGHLQLNQVTQSPVQPDLECFRGWGLHYLSGQPVPVSHHPHRKKFLPYIQSTSTLFQFKTIAPCTVTTGLVLEGCYKVSQEPSLLQAEQPQLSQPVLIGEVLQHSDHFRSPPLDSLQQVHVLLVLRAPELDAVLQVRSYQSRVEGQNHLPRPAGHASFDAAQDTVGLLGCERTLPTHAQLFIHQYPQVLFRRATLNHIIPQPVLKPRIAPTQV</sequence>